<dbReference type="Pfam" id="PF20684">
    <property type="entry name" value="Fung_rhodopsin"/>
    <property type="match status" value="1"/>
</dbReference>
<dbReference type="AlphaFoldDB" id="A0AAJ0HAM6"/>
<keyword evidence="3 7" id="KW-1133">Transmembrane helix</keyword>
<evidence type="ECO:0000256" key="7">
    <source>
        <dbReference type="SAM" id="Phobius"/>
    </source>
</evidence>
<gene>
    <name evidence="9" type="ORF">B0T25DRAFT_264654</name>
</gene>
<evidence type="ECO:0000313" key="9">
    <source>
        <dbReference type="EMBL" id="KAK3345825.1"/>
    </source>
</evidence>
<dbReference type="InterPro" id="IPR049326">
    <property type="entry name" value="Rhodopsin_dom_fungi"/>
</dbReference>
<evidence type="ECO:0000256" key="6">
    <source>
        <dbReference type="SAM" id="MobiDB-lite"/>
    </source>
</evidence>
<comment type="similarity">
    <text evidence="5">Belongs to the SAT4 family.</text>
</comment>
<reference evidence="9" key="2">
    <citation type="submission" date="2023-06" db="EMBL/GenBank/DDBJ databases">
        <authorList>
            <consortium name="Lawrence Berkeley National Laboratory"/>
            <person name="Haridas S."/>
            <person name="Hensen N."/>
            <person name="Bonometti L."/>
            <person name="Westerberg I."/>
            <person name="Brannstrom I.O."/>
            <person name="Guillou S."/>
            <person name="Cros-Aarteil S."/>
            <person name="Calhoun S."/>
            <person name="Kuo A."/>
            <person name="Mondo S."/>
            <person name="Pangilinan J."/>
            <person name="Riley R."/>
            <person name="Labutti K."/>
            <person name="Andreopoulos B."/>
            <person name="Lipzen A."/>
            <person name="Chen C."/>
            <person name="Yanf M."/>
            <person name="Daum C."/>
            <person name="Ng V."/>
            <person name="Clum A."/>
            <person name="Steindorff A."/>
            <person name="Ohm R."/>
            <person name="Martin F."/>
            <person name="Silar P."/>
            <person name="Natvig D."/>
            <person name="Lalanne C."/>
            <person name="Gautier V."/>
            <person name="Ament-Velasquez S.L."/>
            <person name="Kruys A."/>
            <person name="Hutchinson M.I."/>
            <person name="Powell A.J."/>
            <person name="Barry K."/>
            <person name="Miller A.N."/>
            <person name="Grigoriev I.V."/>
            <person name="Debuchy R."/>
            <person name="Gladieux P."/>
            <person name="Thoren M.H."/>
            <person name="Johannesson H."/>
        </authorList>
    </citation>
    <scope>NUCLEOTIDE SEQUENCE</scope>
    <source>
        <strain evidence="9">CBS 955.72</strain>
    </source>
</reference>
<evidence type="ECO:0000256" key="4">
    <source>
        <dbReference type="ARBA" id="ARBA00023136"/>
    </source>
</evidence>
<feature type="transmembrane region" description="Helical" evidence="7">
    <location>
        <begin position="197"/>
        <end position="215"/>
    </location>
</feature>
<evidence type="ECO:0000256" key="5">
    <source>
        <dbReference type="ARBA" id="ARBA00038359"/>
    </source>
</evidence>
<accession>A0AAJ0HAM6</accession>
<feature type="region of interest" description="Disordered" evidence="6">
    <location>
        <begin position="301"/>
        <end position="372"/>
    </location>
</feature>
<feature type="domain" description="Rhodopsin" evidence="8">
    <location>
        <begin position="32"/>
        <end position="258"/>
    </location>
</feature>
<feature type="transmembrane region" description="Helical" evidence="7">
    <location>
        <begin position="84"/>
        <end position="102"/>
    </location>
</feature>
<evidence type="ECO:0000313" key="10">
    <source>
        <dbReference type="Proteomes" id="UP001275084"/>
    </source>
</evidence>
<comment type="subcellular location">
    <subcellularLocation>
        <location evidence="1">Membrane</location>
        <topology evidence="1">Multi-pass membrane protein</topology>
    </subcellularLocation>
</comment>
<dbReference type="PANTHER" id="PTHR33048">
    <property type="entry name" value="PTH11-LIKE INTEGRAL MEMBRANE PROTEIN (AFU_ORTHOLOGUE AFUA_5G11245)"/>
    <property type="match status" value="1"/>
</dbReference>
<feature type="transmembrane region" description="Helical" evidence="7">
    <location>
        <begin position="47"/>
        <end position="72"/>
    </location>
</feature>
<feature type="transmembrane region" description="Helical" evidence="7">
    <location>
        <begin position="16"/>
        <end position="35"/>
    </location>
</feature>
<keyword evidence="10" id="KW-1185">Reference proteome</keyword>
<protein>
    <recommendedName>
        <fullName evidence="8">Rhodopsin domain-containing protein</fullName>
    </recommendedName>
</protein>
<name>A0AAJ0HAM6_9PEZI</name>
<dbReference type="Proteomes" id="UP001275084">
    <property type="component" value="Unassembled WGS sequence"/>
</dbReference>
<reference evidence="9" key="1">
    <citation type="journal article" date="2023" name="Mol. Phylogenet. Evol.">
        <title>Genome-scale phylogeny and comparative genomics of the fungal order Sordariales.</title>
        <authorList>
            <person name="Hensen N."/>
            <person name="Bonometti L."/>
            <person name="Westerberg I."/>
            <person name="Brannstrom I.O."/>
            <person name="Guillou S."/>
            <person name="Cros-Aarteil S."/>
            <person name="Calhoun S."/>
            <person name="Haridas S."/>
            <person name="Kuo A."/>
            <person name="Mondo S."/>
            <person name="Pangilinan J."/>
            <person name="Riley R."/>
            <person name="LaButti K."/>
            <person name="Andreopoulos B."/>
            <person name="Lipzen A."/>
            <person name="Chen C."/>
            <person name="Yan M."/>
            <person name="Daum C."/>
            <person name="Ng V."/>
            <person name="Clum A."/>
            <person name="Steindorff A."/>
            <person name="Ohm R.A."/>
            <person name="Martin F."/>
            <person name="Silar P."/>
            <person name="Natvig D.O."/>
            <person name="Lalanne C."/>
            <person name="Gautier V."/>
            <person name="Ament-Velasquez S.L."/>
            <person name="Kruys A."/>
            <person name="Hutchinson M.I."/>
            <person name="Powell A.J."/>
            <person name="Barry K."/>
            <person name="Miller A.N."/>
            <person name="Grigoriev I.V."/>
            <person name="Debuchy R."/>
            <person name="Gladieux P."/>
            <person name="Hiltunen Thoren M."/>
            <person name="Johannesson H."/>
        </authorList>
    </citation>
    <scope>NUCLEOTIDE SEQUENCE</scope>
    <source>
        <strain evidence="9">CBS 955.72</strain>
    </source>
</reference>
<feature type="transmembrane region" description="Helical" evidence="7">
    <location>
        <begin position="122"/>
        <end position="143"/>
    </location>
</feature>
<dbReference type="PANTHER" id="PTHR33048:SF42">
    <property type="entry name" value="INTEGRAL MEMBRANE PROTEIN"/>
    <property type="match status" value="1"/>
</dbReference>
<keyword evidence="2 7" id="KW-0812">Transmembrane</keyword>
<feature type="transmembrane region" description="Helical" evidence="7">
    <location>
        <begin position="235"/>
        <end position="257"/>
    </location>
</feature>
<keyword evidence="4 7" id="KW-0472">Membrane</keyword>
<evidence type="ECO:0000259" key="8">
    <source>
        <dbReference type="Pfam" id="PF20684"/>
    </source>
</evidence>
<dbReference type="EMBL" id="JAUIQD010000006">
    <property type="protein sequence ID" value="KAK3345825.1"/>
    <property type="molecule type" value="Genomic_DNA"/>
</dbReference>
<evidence type="ECO:0000256" key="2">
    <source>
        <dbReference type="ARBA" id="ARBA00022692"/>
    </source>
</evidence>
<evidence type="ECO:0000256" key="3">
    <source>
        <dbReference type="ARBA" id="ARBA00022989"/>
    </source>
</evidence>
<dbReference type="GO" id="GO:0016020">
    <property type="term" value="C:membrane"/>
    <property type="evidence" value="ECO:0007669"/>
    <property type="project" value="UniProtKB-SubCell"/>
</dbReference>
<feature type="transmembrane region" description="Helical" evidence="7">
    <location>
        <begin position="163"/>
        <end position="185"/>
    </location>
</feature>
<proteinExistence type="inferred from homology"/>
<dbReference type="InterPro" id="IPR052337">
    <property type="entry name" value="SAT4-like"/>
</dbReference>
<sequence length="372" mass="41156">MLFLDPKIDYGPRINAIVWLLVSVSAIFLFTRLYLKNCQNRGLWWDDWTLLAAWVCQTAQAGLVSYIIMLGYGKVVIPVENAPLLGLPVNLLSTLLITANFLGKASFALTLLRIPAVWMRVIVWYILLTLAATLGLSCALVWIECFEFKRQSSCVTVDVSVKYNMFSCVYSAVMDVALAFLPWKFIWTLQMSKKERIGVVIAMSMGIFAGAAAALKTVTLPTIHTDPLASISLVTWGNAESAICIMAASIPILRALVRGGMRGAVPMGYETYETGYLTTMVESGMASRNVVDRPGIFSQQPVLTPPKMIPREAGSSEGMSLDRTLTGTSPEPVVKSVRERDDWSDDEDSIEMTNYQNGRPQTPKDFTRENVI</sequence>
<comment type="caution">
    <text evidence="9">The sequence shown here is derived from an EMBL/GenBank/DDBJ whole genome shotgun (WGS) entry which is preliminary data.</text>
</comment>
<evidence type="ECO:0000256" key="1">
    <source>
        <dbReference type="ARBA" id="ARBA00004141"/>
    </source>
</evidence>
<organism evidence="9 10">
    <name type="scientific">Lasiosphaeria hispida</name>
    <dbReference type="NCBI Taxonomy" id="260671"/>
    <lineage>
        <taxon>Eukaryota</taxon>
        <taxon>Fungi</taxon>
        <taxon>Dikarya</taxon>
        <taxon>Ascomycota</taxon>
        <taxon>Pezizomycotina</taxon>
        <taxon>Sordariomycetes</taxon>
        <taxon>Sordariomycetidae</taxon>
        <taxon>Sordariales</taxon>
        <taxon>Lasiosphaeriaceae</taxon>
        <taxon>Lasiosphaeria</taxon>
    </lineage>
</organism>
<feature type="compositionally biased region" description="Polar residues" evidence="6">
    <location>
        <begin position="351"/>
        <end position="360"/>
    </location>
</feature>